<dbReference type="SUPFAM" id="SSF53850">
    <property type="entry name" value="Periplasmic binding protein-like II"/>
    <property type="match status" value="1"/>
</dbReference>
<dbReference type="EMBL" id="CAJPDQ010000024">
    <property type="protein sequence ID" value="CAF9925963.1"/>
    <property type="molecule type" value="Genomic_DNA"/>
</dbReference>
<feature type="domain" description="Porphobilinogen deaminase N-terminal" evidence="11">
    <location>
        <begin position="22"/>
        <end position="242"/>
    </location>
</feature>
<comment type="pathway">
    <text evidence="2">Porphyrin-containing compound metabolism; protoporphyrin-IX biosynthesis; coproporphyrinogen-III from 5-aminolevulinate: step 2/4.</text>
</comment>
<evidence type="ECO:0000256" key="3">
    <source>
        <dbReference type="ARBA" id="ARBA00005638"/>
    </source>
</evidence>
<keyword evidence="7" id="KW-0350">Heme biosynthesis</keyword>
<dbReference type="PANTHER" id="PTHR11557">
    <property type="entry name" value="PORPHOBILINOGEN DEAMINASE"/>
    <property type="match status" value="1"/>
</dbReference>
<comment type="similarity">
    <text evidence="3">Belongs to the HMBS family.</text>
</comment>
<accession>A0A8H3FQD8</accession>
<feature type="domain" description="Porphobilinogen deaminase C-terminal" evidence="12">
    <location>
        <begin position="260"/>
        <end position="333"/>
    </location>
</feature>
<dbReference type="AlphaFoldDB" id="A0A8H3FQD8"/>
<dbReference type="FunFam" id="3.30.160.40:FF:000002">
    <property type="entry name" value="Porphobilinogen deaminase"/>
    <property type="match status" value="1"/>
</dbReference>
<evidence type="ECO:0000256" key="7">
    <source>
        <dbReference type="ARBA" id="ARBA00023133"/>
    </source>
</evidence>
<keyword evidence="14" id="KW-1185">Reference proteome</keyword>
<evidence type="ECO:0000256" key="8">
    <source>
        <dbReference type="ARBA" id="ARBA00023244"/>
    </source>
</evidence>
<dbReference type="Pfam" id="PF01379">
    <property type="entry name" value="Porphobil_deam"/>
    <property type="match status" value="1"/>
</dbReference>
<evidence type="ECO:0000313" key="13">
    <source>
        <dbReference type="EMBL" id="CAF9925963.1"/>
    </source>
</evidence>
<dbReference type="EC" id="2.5.1.61" evidence="4"/>
<dbReference type="SUPFAM" id="SSF54782">
    <property type="entry name" value="Porphobilinogen deaminase (hydroxymethylbilane synthase), C-terminal domain"/>
    <property type="match status" value="1"/>
</dbReference>
<dbReference type="OrthoDB" id="564646at2759"/>
<proteinExistence type="inferred from homology"/>
<protein>
    <recommendedName>
        <fullName evidence="5">Porphobilinogen deaminase</fullName>
        <ecNumber evidence="4">2.5.1.61</ecNumber>
    </recommendedName>
    <alternativeName>
        <fullName evidence="10">Hydroxymethylbilane synthase</fullName>
    </alternativeName>
    <alternativeName>
        <fullName evidence="9">Pre-uroporphyrinogen synthase</fullName>
    </alternativeName>
</protein>
<organism evidence="13 14">
    <name type="scientific">Gomphillus americanus</name>
    <dbReference type="NCBI Taxonomy" id="1940652"/>
    <lineage>
        <taxon>Eukaryota</taxon>
        <taxon>Fungi</taxon>
        <taxon>Dikarya</taxon>
        <taxon>Ascomycota</taxon>
        <taxon>Pezizomycotina</taxon>
        <taxon>Lecanoromycetes</taxon>
        <taxon>OSLEUM clade</taxon>
        <taxon>Ostropomycetidae</taxon>
        <taxon>Ostropales</taxon>
        <taxon>Graphidaceae</taxon>
        <taxon>Gomphilloideae</taxon>
        <taxon>Gomphillus</taxon>
    </lineage>
</organism>
<evidence type="ECO:0000256" key="2">
    <source>
        <dbReference type="ARBA" id="ARBA00004735"/>
    </source>
</evidence>
<dbReference type="GO" id="GO:0005737">
    <property type="term" value="C:cytoplasm"/>
    <property type="evidence" value="ECO:0007669"/>
    <property type="project" value="TreeGrafter"/>
</dbReference>
<evidence type="ECO:0000259" key="12">
    <source>
        <dbReference type="Pfam" id="PF03900"/>
    </source>
</evidence>
<dbReference type="UniPathway" id="UPA00251">
    <property type="reaction ID" value="UER00319"/>
</dbReference>
<comment type="cofactor">
    <cofactor evidence="1">
        <name>dipyrromethane</name>
        <dbReference type="ChEBI" id="CHEBI:60342"/>
    </cofactor>
</comment>
<dbReference type="InterPro" id="IPR000860">
    <property type="entry name" value="HemC"/>
</dbReference>
<dbReference type="FunFam" id="3.40.190.10:FF:000005">
    <property type="entry name" value="Porphobilinogen deaminase"/>
    <property type="match status" value="1"/>
</dbReference>
<dbReference type="Proteomes" id="UP000664169">
    <property type="component" value="Unassembled WGS sequence"/>
</dbReference>
<dbReference type="GO" id="GO:0004418">
    <property type="term" value="F:hydroxymethylbilane synthase activity"/>
    <property type="evidence" value="ECO:0007669"/>
    <property type="project" value="UniProtKB-EC"/>
</dbReference>
<dbReference type="InterPro" id="IPR022417">
    <property type="entry name" value="Porphobilin_deaminase_N"/>
</dbReference>
<dbReference type="Pfam" id="PF03900">
    <property type="entry name" value="Porphobil_deamC"/>
    <property type="match status" value="1"/>
</dbReference>
<evidence type="ECO:0000256" key="5">
    <source>
        <dbReference type="ARBA" id="ARBA00016519"/>
    </source>
</evidence>
<dbReference type="Gene3D" id="3.40.190.10">
    <property type="entry name" value="Periplasmic binding protein-like II"/>
    <property type="match status" value="2"/>
</dbReference>
<comment type="caution">
    <text evidence="13">The sequence shown here is derived from an EMBL/GenBank/DDBJ whole genome shotgun (WGS) entry which is preliminary data.</text>
</comment>
<evidence type="ECO:0000256" key="1">
    <source>
        <dbReference type="ARBA" id="ARBA00001916"/>
    </source>
</evidence>
<evidence type="ECO:0000256" key="9">
    <source>
        <dbReference type="ARBA" id="ARBA00030685"/>
    </source>
</evidence>
<dbReference type="GO" id="GO:0006782">
    <property type="term" value="P:protoporphyrinogen IX biosynthetic process"/>
    <property type="evidence" value="ECO:0007669"/>
    <property type="project" value="UniProtKB-UniPathway"/>
</dbReference>
<gene>
    <name evidence="13" type="ORF">GOMPHAMPRED_004022</name>
</gene>
<keyword evidence="8" id="KW-0627">Porphyrin biosynthesis</keyword>
<dbReference type="PRINTS" id="PR00151">
    <property type="entry name" value="PORPHBDMNASE"/>
</dbReference>
<dbReference type="InterPro" id="IPR036803">
    <property type="entry name" value="Porphobilinogen_deaminase_C_sf"/>
</dbReference>
<evidence type="ECO:0000256" key="10">
    <source>
        <dbReference type="ARBA" id="ARBA00033064"/>
    </source>
</evidence>
<dbReference type="PROSITE" id="PS00533">
    <property type="entry name" value="PORPHOBILINOGEN_DEAM"/>
    <property type="match status" value="1"/>
</dbReference>
<dbReference type="NCBIfam" id="TIGR00212">
    <property type="entry name" value="hemC"/>
    <property type="match status" value="1"/>
</dbReference>
<dbReference type="PIRSF" id="PIRSF001438">
    <property type="entry name" value="4pyrrol_synth_OHMeBilane_synth"/>
    <property type="match status" value="1"/>
</dbReference>
<dbReference type="Gene3D" id="3.30.160.40">
    <property type="entry name" value="Porphobilinogen deaminase, C-terminal domain"/>
    <property type="match status" value="1"/>
</dbReference>
<dbReference type="InterPro" id="IPR022418">
    <property type="entry name" value="Porphobilinogen_deaminase_C"/>
</dbReference>
<sequence>MAQAAESHPHAAPSLLSKSHFTISTRQSALALAQTTLIATALSSCFPGTTFAPLPMETIADKDQKTALYAFNAKSLWTFELEDQLLSGKSDLIAHSLKDMPTQLPEGCILGAACMRDEKRDAVVMSLASVEKGWKTLRDLPDGSVVGTSSTRRIAQLKRLYPALKIADMRGNINTRLRKLDSDVDEDGTPKFAALILAATGLKRVGLGDRVSACLSWEDGGWLGAVGQGALGVEVREGDIDVERLCQLLMQSTHEGNKVWLEVLTERMLLRTLEGGCSVPIGVESNWVEDQLDVRAVCMSVDGQREVRTHQRKMINGKEEAEAFGLALAQEMVENGAGEILKEITLNRKIIADGGGA</sequence>
<keyword evidence="6" id="KW-0808">Transferase</keyword>
<dbReference type="PANTHER" id="PTHR11557:SF0">
    <property type="entry name" value="PORPHOBILINOGEN DEAMINASE"/>
    <property type="match status" value="1"/>
</dbReference>
<evidence type="ECO:0000259" key="11">
    <source>
        <dbReference type="Pfam" id="PF01379"/>
    </source>
</evidence>
<name>A0A8H3FQD8_9LECA</name>
<evidence type="ECO:0000313" key="14">
    <source>
        <dbReference type="Proteomes" id="UP000664169"/>
    </source>
</evidence>
<dbReference type="InterPro" id="IPR022419">
    <property type="entry name" value="Porphobilin_deaminase_cofac_BS"/>
</dbReference>
<evidence type="ECO:0000256" key="4">
    <source>
        <dbReference type="ARBA" id="ARBA00012655"/>
    </source>
</evidence>
<reference evidence="13" key="1">
    <citation type="submission" date="2021-03" db="EMBL/GenBank/DDBJ databases">
        <authorList>
            <person name="Tagirdzhanova G."/>
        </authorList>
    </citation>
    <scope>NUCLEOTIDE SEQUENCE</scope>
</reference>
<evidence type="ECO:0000256" key="6">
    <source>
        <dbReference type="ARBA" id="ARBA00022679"/>
    </source>
</evidence>